<sequence length="88" mass="9930">SLTLSIAGIFKEVFTLYLAVNYNGDQMSRINFIGLIVCLLGIALHVVIKALDTTGKSNTMLWKEKSQSLEELNPKDYWRASMKTSYLI</sequence>
<dbReference type="Proteomes" id="UP000728032">
    <property type="component" value="Unassembled WGS sequence"/>
</dbReference>
<dbReference type="EMBL" id="OC948937">
    <property type="protein sequence ID" value="CAD7663721.1"/>
    <property type="molecule type" value="Genomic_DNA"/>
</dbReference>
<dbReference type="AlphaFoldDB" id="A0A7R9R0C2"/>
<keyword evidence="1" id="KW-0472">Membrane</keyword>
<accession>A0A7R9R0C2</accession>
<keyword evidence="1" id="KW-1133">Transmembrane helix</keyword>
<evidence type="ECO:0000256" key="1">
    <source>
        <dbReference type="SAM" id="Phobius"/>
    </source>
</evidence>
<proteinExistence type="predicted"/>
<evidence type="ECO:0000313" key="3">
    <source>
        <dbReference type="Proteomes" id="UP000728032"/>
    </source>
</evidence>
<keyword evidence="1" id="KW-0812">Transmembrane</keyword>
<name>A0A7R9R0C2_9ACAR</name>
<feature type="transmembrane region" description="Helical" evidence="1">
    <location>
        <begin position="30"/>
        <end position="51"/>
    </location>
</feature>
<evidence type="ECO:0000313" key="2">
    <source>
        <dbReference type="EMBL" id="CAD7663721.1"/>
    </source>
</evidence>
<keyword evidence="3" id="KW-1185">Reference proteome</keyword>
<dbReference type="OrthoDB" id="18894at2759"/>
<dbReference type="EMBL" id="CAJPVJ010034112">
    <property type="protein sequence ID" value="CAG2180858.1"/>
    <property type="molecule type" value="Genomic_DNA"/>
</dbReference>
<gene>
    <name evidence="2" type="ORF">ONB1V03_LOCUS20279</name>
</gene>
<organism evidence="2">
    <name type="scientific">Oppiella nova</name>
    <dbReference type="NCBI Taxonomy" id="334625"/>
    <lineage>
        <taxon>Eukaryota</taxon>
        <taxon>Metazoa</taxon>
        <taxon>Ecdysozoa</taxon>
        <taxon>Arthropoda</taxon>
        <taxon>Chelicerata</taxon>
        <taxon>Arachnida</taxon>
        <taxon>Acari</taxon>
        <taxon>Acariformes</taxon>
        <taxon>Sarcoptiformes</taxon>
        <taxon>Oribatida</taxon>
        <taxon>Brachypylina</taxon>
        <taxon>Oppioidea</taxon>
        <taxon>Oppiidae</taxon>
        <taxon>Oppiella</taxon>
    </lineage>
</organism>
<protein>
    <submittedName>
        <fullName evidence="2">Uncharacterized protein</fullName>
    </submittedName>
</protein>
<reference evidence="2" key="1">
    <citation type="submission" date="2020-11" db="EMBL/GenBank/DDBJ databases">
        <authorList>
            <person name="Tran Van P."/>
        </authorList>
    </citation>
    <scope>NUCLEOTIDE SEQUENCE</scope>
</reference>
<feature type="non-terminal residue" evidence="2">
    <location>
        <position position="1"/>
    </location>
</feature>